<evidence type="ECO:0000256" key="3">
    <source>
        <dbReference type="ARBA" id="ARBA00022692"/>
    </source>
</evidence>
<gene>
    <name evidence="9" type="ORF">ACFSKX_18665</name>
</gene>
<evidence type="ECO:0000256" key="5">
    <source>
        <dbReference type="ARBA" id="ARBA00023136"/>
    </source>
</evidence>
<evidence type="ECO:0000256" key="2">
    <source>
        <dbReference type="ARBA" id="ARBA00007362"/>
    </source>
</evidence>
<evidence type="ECO:0000256" key="6">
    <source>
        <dbReference type="SAM" id="MobiDB-lite"/>
    </source>
</evidence>
<keyword evidence="4 7" id="KW-1133">Transmembrane helix</keyword>
<dbReference type="SUPFAM" id="SSF103481">
    <property type="entry name" value="Multidrug resistance efflux transporter EmrE"/>
    <property type="match status" value="2"/>
</dbReference>
<feature type="transmembrane region" description="Helical" evidence="7">
    <location>
        <begin position="268"/>
        <end position="287"/>
    </location>
</feature>
<feature type="transmembrane region" description="Helical" evidence="7">
    <location>
        <begin position="88"/>
        <end position="107"/>
    </location>
</feature>
<keyword evidence="5 7" id="KW-0472">Membrane</keyword>
<feature type="transmembrane region" description="Helical" evidence="7">
    <location>
        <begin position="231"/>
        <end position="256"/>
    </location>
</feature>
<feature type="transmembrane region" description="Helical" evidence="7">
    <location>
        <begin position="172"/>
        <end position="195"/>
    </location>
</feature>
<dbReference type="PANTHER" id="PTHR32322">
    <property type="entry name" value="INNER MEMBRANE TRANSPORTER"/>
    <property type="match status" value="1"/>
</dbReference>
<dbReference type="InterPro" id="IPR000620">
    <property type="entry name" value="EamA_dom"/>
</dbReference>
<feature type="domain" description="EamA" evidence="8">
    <location>
        <begin position="174"/>
        <end position="310"/>
    </location>
</feature>
<organism evidence="9 10">
    <name type="scientific">Microbulbifer halophilus</name>
    <dbReference type="NCBI Taxonomy" id="453963"/>
    <lineage>
        <taxon>Bacteria</taxon>
        <taxon>Pseudomonadati</taxon>
        <taxon>Pseudomonadota</taxon>
        <taxon>Gammaproteobacteria</taxon>
        <taxon>Cellvibrionales</taxon>
        <taxon>Microbulbiferaceae</taxon>
        <taxon>Microbulbifer</taxon>
    </lineage>
</organism>
<evidence type="ECO:0000256" key="4">
    <source>
        <dbReference type="ARBA" id="ARBA00022989"/>
    </source>
</evidence>
<feature type="compositionally biased region" description="Polar residues" evidence="6">
    <location>
        <begin position="1"/>
        <end position="17"/>
    </location>
</feature>
<evidence type="ECO:0000313" key="9">
    <source>
        <dbReference type="EMBL" id="MFD2312444.1"/>
    </source>
</evidence>
<feature type="transmembrane region" description="Helical" evidence="7">
    <location>
        <begin position="207"/>
        <end position="225"/>
    </location>
</feature>
<evidence type="ECO:0000259" key="8">
    <source>
        <dbReference type="Pfam" id="PF00892"/>
    </source>
</evidence>
<feature type="domain" description="EamA" evidence="8">
    <location>
        <begin position="30"/>
        <end position="159"/>
    </location>
</feature>
<feature type="transmembrane region" description="Helical" evidence="7">
    <location>
        <begin position="146"/>
        <end position="166"/>
    </location>
</feature>
<keyword evidence="3 7" id="KW-0812">Transmembrane</keyword>
<sequence>MNSSRSAISRPNPTVTPAHSRKPVDAMAGLLMTLFCLALGLQQVAIKAVAADVPPLAQIALRSVMAFGLVGALVYWRGIPLHDLRAKLGAGFLVGLGFTFEFLFVAWGLNYTLASHISVFLYTAPVFAALGLHFLVPGEQLARRQWWGIGMAFLGMVFAMAPTTSIEDAGDILFGDLLGLLAGLSWAASTLVLRCTSLSEAPAEQTVLYQLGTAALLLLPAGWLLGDLASIHFSTTAVASLAFQTLVISFGALLLWFALLRRYWASQLGVFSFLSPVLGVLFGALLLNEPLTANFVLGGGIILFGILLVTRPQRTR</sequence>
<dbReference type="EMBL" id="JBHUJD010000043">
    <property type="protein sequence ID" value="MFD2312444.1"/>
    <property type="molecule type" value="Genomic_DNA"/>
</dbReference>
<accession>A0ABW5EGG2</accession>
<feature type="transmembrane region" description="Helical" evidence="7">
    <location>
        <begin position="293"/>
        <end position="310"/>
    </location>
</feature>
<protein>
    <submittedName>
        <fullName evidence="9">DMT family transporter</fullName>
    </submittedName>
</protein>
<name>A0ABW5EGG2_9GAMM</name>
<dbReference type="Pfam" id="PF00892">
    <property type="entry name" value="EamA"/>
    <property type="match status" value="2"/>
</dbReference>
<feature type="region of interest" description="Disordered" evidence="6">
    <location>
        <begin position="1"/>
        <end position="20"/>
    </location>
</feature>
<dbReference type="RefSeq" id="WP_265723528.1">
    <property type="nucleotide sequence ID" value="NZ_JAPIVK010000056.1"/>
</dbReference>
<evidence type="ECO:0000256" key="1">
    <source>
        <dbReference type="ARBA" id="ARBA00004141"/>
    </source>
</evidence>
<reference evidence="10" key="1">
    <citation type="journal article" date="2019" name="Int. J. Syst. Evol. Microbiol.">
        <title>The Global Catalogue of Microorganisms (GCM) 10K type strain sequencing project: providing services to taxonomists for standard genome sequencing and annotation.</title>
        <authorList>
            <consortium name="The Broad Institute Genomics Platform"/>
            <consortium name="The Broad Institute Genome Sequencing Center for Infectious Disease"/>
            <person name="Wu L."/>
            <person name="Ma J."/>
        </authorList>
    </citation>
    <scope>NUCLEOTIDE SEQUENCE [LARGE SCALE GENOMIC DNA]</scope>
    <source>
        <strain evidence="10">KCTC 12848</strain>
    </source>
</reference>
<evidence type="ECO:0000313" key="10">
    <source>
        <dbReference type="Proteomes" id="UP001597425"/>
    </source>
</evidence>
<comment type="caution">
    <text evidence="9">The sequence shown here is derived from an EMBL/GenBank/DDBJ whole genome shotgun (WGS) entry which is preliminary data.</text>
</comment>
<comment type="similarity">
    <text evidence="2">Belongs to the EamA transporter family.</text>
</comment>
<evidence type="ECO:0000256" key="7">
    <source>
        <dbReference type="SAM" id="Phobius"/>
    </source>
</evidence>
<dbReference type="InterPro" id="IPR037185">
    <property type="entry name" value="EmrE-like"/>
</dbReference>
<dbReference type="PANTHER" id="PTHR32322:SF2">
    <property type="entry name" value="EAMA DOMAIN-CONTAINING PROTEIN"/>
    <property type="match status" value="1"/>
</dbReference>
<comment type="subcellular location">
    <subcellularLocation>
        <location evidence="1">Membrane</location>
        <topology evidence="1">Multi-pass membrane protein</topology>
    </subcellularLocation>
</comment>
<keyword evidence="10" id="KW-1185">Reference proteome</keyword>
<dbReference type="InterPro" id="IPR050638">
    <property type="entry name" value="AA-Vitamin_Transporters"/>
</dbReference>
<feature type="transmembrane region" description="Helical" evidence="7">
    <location>
        <begin position="60"/>
        <end position="76"/>
    </location>
</feature>
<dbReference type="Proteomes" id="UP001597425">
    <property type="component" value="Unassembled WGS sequence"/>
</dbReference>
<feature type="transmembrane region" description="Helical" evidence="7">
    <location>
        <begin position="113"/>
        <end position="134"/>
    </location>
</feature>
<proteinExistence type="inferred from homology"/>